<sequence>MSAQPPTWPTPPPPEAPPGPSAVTVSGVLWVLVGAGIGLGISVIGLVTAPLAIVGGILLGTLGRRWALTTAPLVVSGLGVVPLYVAWLNRGGPGDVCHAGGTACTEAMNPWPWAAAGVLLVALGVLLVVVAHRSETRRAARPH</sequence>
<protein>
    <submittedName>
        <fullName evidence="2">Uncharacterized protein</fullName>
    </submittedName>
</protein>
<feature type="transmembrane region" description="Helical" evidence="1">
    <location>
        <begin position="66"/>
        <end position="87"/>
    </location>
</feature>
<evidence type="ECO:0000256" key="1">
    <source>
        <dbReference type="SAM" id="Phobius"/>
    </source>
</evidence>
<name>A0A2M8W754_9MICO</name>
<dbReference type="RefSeq" id="WP_157803846.1">
    <property type="nucleotide sequence ID" value="NZ_PGTZ01000010.1"/>
</dbReference>
<feature type="transmembrane region" description="Helical" evidence="1">
    <location>
        <begin position="111"/>
        <end position="131"/>
    </location>
</feature>
<keyword evidence="1" id="KW-1133">Transmembrane helix</keyword>
<gene>
    <name evidence="2" type="ORF">CLV34_2645</name>
</gene>
<accession>A0A2M8W754</accession>
<proteinExistence type="predicted"/>
<keyword evidence="1" id="KW-0812">Transmembrane</keyword>
<dbReference type="EMBL" id="PGTZ01000010">
    <property type="protein sequence ID" value="PJI86724.1"/>
    <property type="molecule type" value="Genomic_DNA"/>
</dbReference>
<evidence type="ECO:0000313" key="3">
    <source>
        <dbReference type="Proteomes" id="UP000231586"/>
    </source>
</evidence>
<dbReference type="Proteomes" id="UP000231586">
    <property type="component" value="Unassembled WGS sequence"/>
</dbReference>
<comment type="caution">
    <text evidence="2">The sequence shown here is derived from an EMBL/GenBank/DDBJ whole genome shotgun (WGS) entry which is preliminary data.</text>
</comment>
<organism evidence="2 3">
    <name type="scientific">Luteimicrobium subarcticum</name>
    <dbReference type="NCBI Taxonomy" id="620910"/>
    <lineage>
        <taxon>Bacteria</taxon>
        <taxon>Bacillati</taxon>
        <taxon>Actinomycetota</taxon>
        <taxon>Actinomycetes</taxon>
        <taxon>Micrococcales</taxon>
        <taxon>Luteimicrobium</taxon>
    </lineage>
</organism>
<keyword evidence="1" id="KW-0472">Membrane</keyword>
<evidence type="ECO:0000313" key="2">
    <source>
        <dbReference type="EMBL" id="PJI86724.1"/>
    </source>
</evidence>
<feature type="transmembrane region" description="Helical" evidence="1">
    <location>
        <begin position="28"/>
        <end position="59"/>
    </location>
</feature>
<reference evidence="2 3" key="1">
    <citation type="submission" date="2017-11" db="EMBL/GenBank/DDBJ databases">
        <title>Genomic Encyclopedia of Archaeal and Bacterial Type Strains, Phase II (KMG-II): From Individual Species to Whole Genera.</title>
        <authorList>
            <person name="Goeker M."/>
        </authorList>
    </citation>
    <scope>NUCLEOTIDE SEQUENCE [LARGE SCALE GENOMIC DNA]</scope>
    <source>
        <strain evidence="2 3">DSM 22413</strain>
    </source>
</reference>
<dbReference type="AlphaFoldDB" id="A0A2M8W754"/>
<keyword evidence="3" id="KW-1185">Reference proteome</keyword>